<organism evidence="5 6">
    <name type="scientific">Polychaeton citri CBS 116435</name>
    <dbReference type="NCBI Taxonomy" id="1314669"/>
    <lineage>
        <taxon>Eukaryota</taxon>
        <taxon>Fungi</taxon>
        <taxon>Dikarya</taxon>
        <taxon>Ascomycota</taxon>
        <taxon>Pezizomycotina</taxon>
        <taxon>Dothideomycetes</taxon>
        <taxon>Dothideomycetidae</taxon>
        <taxon>Capnodiales</taxon>
        <taxon>Capnodiaceae</taxon>
        <taxon>Polychaeton</taxon>
    </lineage>
</organism>
<dbReference type="GO" id="GO:0006338">
    <property type="term" value="P:chromatin remodeling"/>
    <property type="evidence" value="ECO:0007669"/>
    <property type="project" value="InterPro"/>
</dbReference>
<dbReference type="OrthoDB" id="4095124at2759"/>
<dbReference type="Proteomes" id="UP000799441">
    <property type="component" value="Unassembled WGS sequence"/>
</dbReference>
<protein>
    <recommendedName>
        <fullName evidence="7">IEC3 subunit of the Ino80 complex, chromatin re-modelling-domain-containing protein</fullName>
    </recommendedName>
</protein>
<feature type="compositionally biased region" description="Basic and acidic residues" evidence="2">
    <location>
        <begin position="284"/>
        <end position="294"/>
    </location>
</feature>
<comment type="caution">
    <text evidence="5">The sequence shown here is derived from an EMBL/GenBank/DDBJ whole genome shotgun (WGS) entry which is preliminary data.</text>
</comment>
<dbReference type="AlphaFoldDB" id="A0A9P4Q472"/>
<evidence type="ECO:0000256" key="1">
    <source>
        <dbReference type="SAM" id="Coils"/>
    </source>
</evidence>
<feature type="region of interest" description="Disordered" evidence="2">
    <location>
        <begin position="253"/>
        <end position="376"/>
    </location>
</feature>
<dbReference type="InterPro" id="IPR055449">
    <property type="entry name" value="Iec3-like_M"/>
</dbReference>
<name>A0A9P4Q472_9PEZI</name>
<dbReference type="EMBL" id="MU003816">
    <property type="protein sequence ID" value="KAF2719033.1"/>
    <property type="molecule type" value="Genomic_DNA"/>
</dbReference>
<feature type="coiled-coil region" evidence="1">
    <location>
        <begin position="56"/>
        <end position="83"/>
    </location>
</feature>
<evidence type="ECO:0008006" key="7">
    <source>
        <dbReference type="Google" id="ProtNLM"/>
    </source>
</evidence>
<dbReference type="Pfam" id="PF14612">
    <property type="entry name" value="Ino80_Iec3"/>
    <property type="match status" value="1"/>
</dbReference>
<accession>A0A9P4Q472</accession>
<gene>
    <name evidence="5" type="ORF">K431DRAFT_287062</name>
</gene>
<dbReference type="Pfam" id="PF24244">
    <property type="entry name" value="Iec3-like_M"/>
    <property type="match status" value="1"/>
</dbReference>
<evidence type="ECO:0000313" key="6">
    <source>
        <dbReference type="Proteomes" id="UP000799441"/>
    </source>
</evidence>
<evidence type="ECO:0000313" key="5">
    <source>
        <dbReference type="EMBL" id="KAF2719033.1"/>
    </source>
</evidence>
<keyword evidence="6" id="KW-1185">Reference proteome</keyword>
<evidence type="ECO:0000259" key="4">
    <source>
        <dbReference type="Pfam" id="PF24244"/>
    </source>
</evidence>
<reference evidence="5" key="1">
    <citation type="journal article" date="2020" name="Stud. Mycol.">
        <title>101 Dothideomycetes genomes: a test case for predicting lifestyles and emergence of pathogens.</title>
        <authorList>
            <person name="Haridas S."/>
            <person name="Albert R."/>
            <person name="Binder M."/>
            <person name="Bloem J."/>
            <person name="Labutti K."/>
            <person name="Salamov A."/>
            <person name="Andreopoulos B."/>
            <person name="Baker S."/>
            <person name="Barry K."/>
            <person name="Bills G."/>
            <person name="Bluhm B."/>
            <person name="Cannon C."/>
            <person name="Castanera R."/>
            <person name="Culley D."/>
            <person name="Daum C."/>
            <person name="Ezra D."/>
            <person name="Gonzalez J."/>
            <person name="Henrissat B."/>
            <person name="Kuo A."/>
            <person name="Liang C."/>
            <person name="Lipzen A."/>
            <person name="Lutzoni F."/>
            <person name="Magnuson J."/>
            <person name="Mondo S."/>
            <person name="Nolan M."/>
            <person name="Ohm R."/>
            <person name="Pangilinan J."/>
            <person name="Park H.-J."/>
            <person name="Ramirez L."/>
            <person name="Alfaro M."/>
            <person name="Sun H."/>
            <person name="Tritt A."/>
            <person name="Yoshinaga Y."/>
            <person name="Zwiers L.-H."/>
            <person name="Turgeon B."/>
            <person name="Goodwin S."/>
            <person name="Spatafora J."/>
            <person name="Crous P."/>
            <person name="Grigoriev I."/>
        </authorList>
    </citation>
    <scope>NUCLEOTIDE SEQUENCE</scope>
    <source>
        <strain evidence="5">CBS 116435</strain>
    </source>
</reference>
<keyword evidence="1" id="KW-0175">Coiled coil</keyword>
<dbReference type="GO" id="GO:0031011">
    <property type="term" value="C:Ino80 complex"/>
    <property type="evidence" value="ECO:0007669"/>
    <property type="project" value="InterPro"/>
</dbReference>
<evidence type="ECO:0000259" key="3">
    <source>
        <dbReference type="Pfam" id="PF14612"/>
    </source>
</evidence>
<dbReference type="InterPro" id="IPR032742">
    <property type="entry name" value="Iec3_N"/>
</dbReference>
<sequence length="376" mass="42205">MSDAAETPTNPHPQFAGKSIDAAQRPRYKSWRKKYRKMRIRFDEILDENKQLYKWELKMEATRRRLKEEVDQLLELCLDINNNPAISPELRYNVALPRMFKCNSIPEDITPEAANELLTEYTNAVKMGSIPPLDLHVIRTQIENRLAVRETRLLGEMEEEVPHPVAIPNKVPEDTPLNYLSPEEEALYLQALDSKLDQNYPLPEYQNREAPSSLPLDLHQYHPKDLEKQLDLENPQSQHNWLKKNAKIQTEVGVGDDAESVTSHEPASKSKKRGGKGGNLAKTLGDKALERARDTAVPASPSVTSHIDEDEMDIDLLTPGSKKRGGDPDKTYRSKGGKGGGSTKGKRKRAQIGDETPTGSGSKKARISQMSAAARE</sequence>
<feature type="domain" description="INO80 complex subunit 3 N-terminal" evidence="3">
    <location>
        <begin position="29"/>
        <end position="97"/>
    </location>
</feature>
<evidence type="ECO:0000256" key="2">
    <source>
        <dbReference type="SAM" id="MobiDB-lite"/>
    </source>
</evidence>
<proteinExistence type="predicted"/>
<feature type="domain" description="INO80 complex subunit 3-like middle region" evidence="4">
    <location>
        <begin position="170"/>
        <end position="246"/>
    </location>
</feature>